<dbReference type="Pfam" id="PF12776">
    <property type="entry name" value="Myb_DNA-bind_3"/>
    <property type="match status" value="1"/>
</dbReference>
<sequence length="360" mass="42278">MYFQYFEQVEKSENLAFFLSFFTHNSPNKSLCNWKSMKKDPSIMKENMKWTLAMDEVFIQALLDQHYKGFRVDGTFTPTAYNNIINELKEKLGMEFTKSHLKNRLKTLKEHFKESYDFFRNGKLSGFSWNPFTKTWCAEPKVWEQLLQEKPETIRWKTKVINHYDSLEELFAKDRATGQGAETAKEKRMRWINEPNGVQFESIIEIDNMLSQNEISLETFNNSSKELDAQRSKACNNKQSQGTAATQGKKRKVTCDEEFESLKGALHNVADALREGNTILEKSRPWVYPEKEIYDELVNIGVETDLIDDYYVFLCQNTEKVRSFFGCPSERRRNILKWILATFVYMSVLSDVRNTFEDIS</sequence>
<feature type="domain" description="Myb/SANT-like" evidence="1">
    <location>
        <begin position="49"/>
        <end position="145"/>
    </location>
</feature>
<keyword evidence="2" id="KW-1185">Reference proteome</keyword>
<reference evidence="3" key="2">
    <citation type="submission" date="2025-08" db="UniProtKB">
        <authorList>
            <consortium name="RefSeq"/>
        </authorList>
    </citation>
    <scope>IDENTIFICATION</scope>
    <source>
        <tissue evidence="3">Leaves</tissue>
    </source>
</reference>
<gene>
    <name evidence="3" type="primary">LOC113699665</name>
</gene>
<organism evidence="2 3">
    <name type="scientific">Coffea arabica</name>
    <name type="common">Arabian coffee</name>
    <dbReference type="NCBI Taxonomy" id="13443"/>
    <lineage>
        <taxon>Eukaryota</taxon>
        <taxon>Viridiplantae</taxon>
        <taxon>Streptophyta</taxon>
        <taxon>Embryophyta</taxon>
        <taxon>Tracheophyta</taxon>
        <taxon>Spermatophyta</taxon>
        <taxon>Magnoliopsida</taxon>
        <taxon>eudicotyledons</taxon>
        <taxon>Gunneridae</taxon>
        <taxon>Pentapetalae</taxon>
        <taxon>asterids</taxon>
        <taxon>lamiids</taxon>
        <taxon>Gentianales</taxon>
        <taxon>Rubiaceae</taxon>
        <taxon>Ixoroideae</taxon>
        <taxon>Gardenieae complex</taxon>
        <taxon>Bertiereae - Coffeeae clade</taxon>
        <taxon>Coffeeae</taxon>
        <taxon>Coffea</taxon>
    </lineage>
</organism>
<dbReference type="GeneID" id="113699665"/>
<dbReference type="Proteomes" id="UP001652660">
    <property type="component" value="Chromosome 7c"/>
</dbReference>
<accession>A0A6P6TD79</accession>
<dbReference type="OrthoDB" id="1434562at2759"/>
<reference evidence="2" key="1">
    <citation type="journal article" date="2025" name="Foods">
        <title>Unveiling the Microbial Signatures of Arabica Coffee Cherries: Insights into Ripeness Specific Diversity, Functional Traits, and Implications for Quality and Safety.</title>
        <authorList>
            <consortium name="RefSeq"/>
            <person name="Tenea G.N."/>
            <person name="Cifuentes V."/>
            <person name="Reyes P."/>
            <person name="Cevallos-Vallejos M."/>
        </authorList>
    </citation>
    <scope>NUCLEOTIDE SEQUENCE [LARGE SCALE GENOMIC DNA]</scope>
</reference>
<dbReference type="PANTHER" id="PTHR46929">
    <property type="entry name" value="EXPRESSED PROTEIN"/>
    <property type="match status" value="1"/>
</dbReference>
<dbReference type="PANTHER" id="PTHR46929:SF4">
    <property type="entry name" value="MYB_SANT-LIKE DOMAIN-CONTAINING PROTEIN"/>
    <property type="match status" value="1"/>
</dbReference>
<evidence type="ECO:0000313" key="2">
    <source>
        <dbReference type="Proteomes" id="UP001652660"/>
    </source>
</evidence>
<dbReference type="RefSeq" id="XP_027075832.2">
    <property type="nucleotide sequence ID" value="XM_027220031.2"/>
</dbReference>
<evidence type="ECO:0000259" key="1">
    <source>
        <dbReference type="Pfam" id="PF12776"/>
    </source>
</evidence>
<dbReference type="InterPro" id="IPR024752">
    <property type="entry name" value="Myb/SANT-like_dom"/>
</dbReference>
<protein>
    <recommendedName>
        <fullName evidence="1">Myb/SANT-like domain-containing protein</fullName>
    </recommendedName>
</protein>
<evidence type="ECO:0000313" key="3">
    <source>
        <dbReference type="RefSeq" id="XP_027075832.2"/>
    </source>
</evidence>
<name>A0A6P6TD79_COFAR</name>
<proteinExistence type="predicted"/>
<dbReference type="AlphaFoldDB" id="A0A6P6TD79"/>